<dbReference type="NCBIfam" id="TIGR03347">
    <property type="entry name" value="VI_chp_1"/>
    <property type="match status" value="1"/>
</dbReference>
<dbReference type="EMBL" id="SPUM01000038">
    <property type="protein sequence ID" value="TFW33582.1"/>
    <property type="molecule type" value="Genomic_DNA"/>
</dbReference>
<comment type="caution">
    <text evidence="1">The sequence shown here is derived from an EMBL/GenBank/DDBJ whole genome shotgun (WGS) entry which is preliminary data.</text>
</comment>
<dbReference type="InterPro" id="IPR010732">
    <property type="entry name" value="T6SS_TssG-like"/>
</dbReference>
<protein>
    <submittedName>
        <fullName evidence="1">Type VI secretion system baseplate subunit TssG</fullName>
    </submittedName>
</protein>
<dbReference type="PANTHER" id="PTHR35564">
    <property type="match status" value="1"/>
</dbReference>
<reference evidence="1 2" key="1">
    <citation type="submission" date="2019-03" db="EMBL/GenBank/DDBJ databases">
        <title>Draft genome of Massilia hortus sp. nov., a novel bacterial species of the Oxalobacteraceae family.</title>
        <authorList>
            <person name="Peta V."/>
            <person name="Raths R."/>
            <person name="Bucking H."/>
        </authorList>
    </citation>
    <scope>NUCLEOTIDE SEQUENCE [LARGE SCALE GENOMIC DNA]</scope>
    <source>
        <strain evidence="1 2">ONC3</strain>
    </source>
</reference>
<dbReference type="PANTHER" id="PTHR35564:SF4">
    <property type="entry name" value="CYTOPLASMIC PROTEIN"/>
    <property type="match status" value="1"/>
</dbReference>
<accession>A0A4Y9T7J9</accession>
<dbReference type="Pfam" id="PF06996">
    <property type="entry name" value="T6SS_TssG"/>
    <property type="match status" value="1"/>
</dbReference>
<dbReference type="RefSeq" id="WP_135188881.1">
    <property type="nucleotide sequence ID" value="NZ_SPUM01000038.1"/>
</dbReference>
<gene>
    <name evidence="1" type="primary">tssG</name>
    <name evidence="1" type="ORF">E4O92_06190</name>
</gene>
<keyword evidence="2" id="KW-1185">Reference proteome</keyword>
<dbReference type="Proteomes" id="UP000297258">
    <property type="component" value="Unassembled WGS sequence"/>
</dbReference>
<organism evidence="1 2">
    <name type="scientific">Massilia horti</name>
    <dbReference type="NCBI Taxonomy" id="2562153"/>
    <lineage>
        <taxon>Bacteria</taxon>
        <taxon>Pseudomonadati</taxon>
        <taxon>Pseudomonadota</taxon>
        <taxon>Betaproteobacteria</taxon>
        <taxon>Burkholderiales</taxon>
        <taxon>Oxalobacteraceae</taxon>
        <taxon>Telluria group</taxon>
        <taxon>Massilia</taxon>
    </lineage>
</organism>
<name>A0A4Y9T7J9_9BURK</name>
<sequence length="364" mass="40684">MLTAQRKPAASLIRRLLDQPYRFEFAQAVRIVHAWLAKVLPNAPAETGQYLRFRNRPSFVFPPSEIDALVVEVDTSTETNPHDVVTAGQLRRISITPSFGGLLGVSGALPNHYTEKILEAQERSAVDGQLEFFDLLSQRAHALHYEAWEKGRVYESVDAQGEDELRQMQWALAGVGAQRGPRPYGALSGDIPVFYAGVLRHYSTSPQVLEDVLTEYFGVPFKVVPFIGEWIDLGPWDSAQIGRGFSLNGGSILGPRTYSKAERVRLRVGPLSIDEFERFLPRSEGAKAIALMVSMFRVQELTFEVQLVLRARDVVPAALLPKSRRGLGLGYSAILTTRVPQDRDHDGLRYELSIHYLETIDGRV</sequence>
<dbReference type="AlphaFoldDB" id="A0A4Y9T7J9"/>
<evidence type="ECO:0000313" key="1">
    <source>
        <dbReference type="EMBL" id="TFW33582.1"/>
    </source>
</evidence>
<dbReference type="OrthoDB" id="1523296at2"/>
<evidence type="ECO:0000313" key="2">
    <source>
        <dbReference type="Proteomes" id="UP000297258"/>
    </source>
</evidence>
<proteinExistence type="predicted"/>